<accession>A0AAE0GCL1</accession>
<sequence>MASTGRRNLGEALRSARAASASGAPSPSVNSGSRAATPRQGLRTPGPTGPDPVVRMNTLVTKPTYVSDAATSAEFHRNASVWQSTPSEGHLSRLSAPPSGAGGGGKGGGKGGDATYNSMQTRLNTVKPVGDWKPPPRHGRYLVWEGTGYPCISCFRLWGITDGHLSTKGVCPFSCAAAFAPGQAPADAPAAPPRPTITAWVQPTGTAAPAAAATPRQPAGSPSLQFAAAVDDAVGEDGAPAAFTFRQPSPSRECAEHQSQTVGKPRSE</sequence>
<reference evidence="2 3" key="1">
    <citation type="journal article" date="2015" name="Genome Biol. Evol.">
        <title>Comparative Genomics of a Bacterivorous Green Alga Reveals Evolutionary Causalities and Consequences of Phago-Mixotrophic Mode of Nutrition.</title>
        <authorList>
            <person name="Burns J.A."/>
            <person name="Paasch A."/>
            <person name="Narechania A."/>
            <person name="Kim E."/>
        </authorList>
    </citation>
    <scope>NUCLEOTIDE SEQUENCE [LARGE SCALE GENOMIC DNA]</scope>
    <source>
        <strain evidence="2 3">PLY_AMNH</strain>
    </source>
</reference>
<feature type="compositionally biased region" description="Low complexity" evidence="1">
    <location>
        <begin position="12"/>
        <end position="33"/>
    </location>
</feature>
<evidence type="ECO:0000256" key="1">
    <source>
        <dbReference type="SAM" id="MobiDB-lite"/>
    </source>
</evidence>
<dbReference type="EMBL" id="LGRX02007107">
    <property type="protein sequence ID" value="KAK3275634.1"/>
    <property type="molecule type" value="Genomic_DNA"/>
</dbReference>
<proteinExistence type="predicted"/>
<gene>
    <name evidence="2" type="ORF">CYMTET_16249</name>
</gene>
<feature type="region of interest" description="Disordered" evidence="1">
    <location>
        <begin position="79"/>
        <end position="117"/>
    </location>
</feature>
<organism evidence="2 3">
    <name type="scientific">Cymbomonas tetramitiformis</name>
    <dbReference type="NCBI Taxonomy" id="36881"/>
    <lineage>
        <taxon>Eukaryota</taxon>
        <taxon>Viridiplantae</taxon>
        <taxon>Chlorophyta</taxon>
        <taxon>Pyramimonadophyceae</taxon>
        <taxon>Pyramimonadales</taxon>
        <taxon>Pyramimonadaceae</taxon>
        <taxon>Cymbomonas</taxon>
    </lineage>
</organism>
<protein>
    <submittedName>
        <fullName evidence="2">Uncharacterized protein</fullName>
    </submittedName>
</protein>
<feature type="compositionally biased region" description="Gly residues" evidence="1">
    <location>
        <begin position="100"/>
        <end position="112"/>
    </location>
</feature>
<feature type="region of interest" description="Disordered" evidence="1">
    <location>
        <begin position="1"/>
        <end position="55"/>
    </location>
</feature>
<evidence type="ECO:0000313" key="3">
    <source>
        <dbReference type="Proteomes" id="UP001190700"/>
    </source>
</evidence>
<feature type="region of interest" description="Disordered" evidence="1">
    <location>
        <begin position="238"/>
        <end position="268"/>
    </location>
</feature>
<name>A0AAE0GCL1_9CHLO</name>
<comment type="caution">
    <text evidence="2">The sequence shown here is derived from an EMBL/GenBank/DDBJ whole genome shotgun (WGS) entry which is preliminary data.</text>
</comment>
<feature type="region of interest" description="Disordered" evidence="1">
    <location>
        <begin position="206"/>
        <end position="225"/>
    </location>
</feature>
<dbReference type="Proteomes" id="UP001190700">
    <property type="component" value="Unassembled WGS sequence"/>
</dbReference>
<dbReference type="AlphaFoldDB" id="A0AAE0GCL1"/>
<feature type="compositionally biased region" description="Low complexity" evidence="1">
    <location>
        <begin position="206"/>
        <end position="220"/>
    </location>
</feature>
<keyword evidence="3" id="KW-1185">Reference proteome</keyword>
<evidence type="ECO:0000313" key="2">
    <source>
        <dbReference type="EMBL" id="KAK3275634.1"/>
    </source>
</evidence>